<feature type="non-terminal residue" evidence="1">
    <location>
        <position position="76"/>
    </location>
</feature>
<feature type="non-terminal residue" evidence="1">
    <location>
        <position position="1"/>
    </location>
</feature>
<evidence type="ECO:0000313" key="1">
    <source>
        <dbReference type="EMBL" id="SBP58900.1"/>
    </source>
</evidence>
<reference evidence="1" key="2">
    <citation type="submission" date="2016-06" db="EMBL/GenBank/DDBJ databases">
        <title>The genome of a short-lived fish provides insights into sex chromosome evolution and the genetic control of aging.</title>
        <authorList>
            <person name="Reichwald K."/>
            <person name="Felder M."/>
            <person name="Petzold A."/>
            <person name="Koch P."/>
            <person name="Groth M."/>
            <person name="Platzer M."/>
        </authorList>
    </citation>
    <scope>NUCLEOTIDE SEQUENCE</scope>
    <source>
        <tissue evidence="1">Brain</tissue>
    </source>
</reference>
<gene>
    <name evidence="1" type="primary">Nfu_g_1_026077</name>
</gene>
<dbReference type="EMBL" id="HADY01020415">
    <property type="protein sequence ID" value="SBP58900.1"/>
    <property type="molecule type" value="Transcribed_RNA"/>
</dbReference>
<dbReference type="AlphaFoldDB" id="A0A1A8AXE7"/>
<sequence length="76" mass="9367">VTRQGFCLSPKPYSWWQRWDEPVDFNQLQNQDESLHSFLNRQYQLQRRIMHIPMEKDKFLQMGCFFTNLEEQGQKN</sequence>
<reference evidence="1" key="1">
    <citation type="submission" date="2016-05" db="EMBL/GenBank/DDBJ databases">
        <authorList>
            <person name="Lavstsen T."/>
            <person name="Jespersen J.S."/>
        </authorList>
    </citation>
    <scope>NUCLEOTIDE SEQUENCE</scope>
    <source>
        <tissue evidence="1">Brain</tissue>
    </source>
</reference>
<name>A0A1A8AXE7_NOTFU</name>
<organism evidence="1">
    <name type="scientific">Nothobranchius furzeri</name>
    <name type="common">Turquoise killifish</name>
    <dbReference type="NCBI Taxonomy" id="105023"/>
    <lineage>
        <taxon>Eukaryota</taxon>
        <taxon>Metazoa</taxon>
        <taxon>Chordata</taxon>
        <taxon>Craniata</taxon>
        <taxon>Vertebrata</taxon>
        <taxon>Euteleostomi</taxon>
        <taxon>Actinopterygii</taxon>
        <taxon>Neopterygii</taxon>
        <taxon>Teleostei</taxon>
        <taxon>Neoteleostei</taxon>
        <taxon>Acanthomorphata</taxon>
        <taxon>Ovalentaria</taxon>
        <taxon>Atherinomorphae</taxon>
        <taxon>Cyprinodontiformes</taxon>
        <taxon>Nothobranchiidae</taxon>
        <taxon>Nothobranchius</taxon>
    </lineage>
</organism>
<proteinExistence type="predicted"/>
<accession>A0A1A8AXE7</accession>
<protein>
    <submittedName>
        <fullName evidence="1">Uncharacterized protein</fullName>
    </submittedName>
</protein>